<gene>
    <name evidence="1" type="ORF">DKZ35_08080</name>
</gene>
<dbReference type="Pfam" id="PF20330">
    <property type="entry name" value="DUF6625"/>
    <property type="match status" value="1"/>
</dbReference>
<evidence type="ECO:0000313" key="2">
    <source>
        <dbReference type="Proteomes" id="UP000245735"/>
    </source>
</evidence>
<proteinExistence type="predicted"/>
<comment type="caution">
    <text evidence="1">The sequence shown here is derived from an EMBL/GenBank/DDBJ whole genome shotgun (WGS) entry which is preliminary data.</text>
</comment>
<dbReference type="RefSeq" id="WP_109975952.1">
    <property type="nucleotide sequence ID" value="NZ_QGHV01000051.1"/>
</dbReference>
<evidence type="ECO:0000313" key="1">
    <source>
        <dbReference type="EMBL" id="PWT36862.1"/>
    </source>
</evidence>
<organism evidence="1 2">
    <name type="scientific">Limosilactobacillus reuteri</name>
    <name type="common">Lactobacillus reuteri</name>
    <dbReference type="NCBI Taxonomy" id="1598"/>
    <lineage>
        <taxon>Bacteria</taxon>
        <taxon>Bacillati</taxon>
        <taxon>Bacillota</taxon>
        <taxon>Bacilli</taxon>
        <taxon>Lactobacillales</taxon>
        <taxon>Lactobacillaceae</taxon>
        <taxon>Limosilactobacillus</taxon>
    </lineage>
</organism>
<protein>
    <recommendedName>
        <fullName evidence="3">Glycosyltransferase</fullName>
    </recommendedName>
</protein>
<accession>A0ABD6Y520</accession>
<dbReference type="AlphaFoldDB" id="A0ABD6Y520"/>
<reference evidence="2" key="1">
    <citation type="journal article" date="2018" name="Front. Microbiol.">
        <title>Comparative Genomics of the Herbivore Gut Symbiont Lactobacillus reuteri Reveals Genetic Diversity and Lifestyle Adaptation.</title>
        <authorList>
            <person name="Zhao J."/>
        </authorList>
    </citation>
    <scope>NUCLEOTIDE SEQUENCE [LARGE SCALE GENOMIC DNA]</scope>
    <source>
        <strain evidence="2">LR9</strain>
    </source>
</reference>
<dbReference type="InterPro" id="IPR046733">
    <property type="entry name" value="DUF6625"/>
</dbReference>
<evidence type="ECO:0008006" key="3">
    <source>
        <dbReference type="Google" id="ProtNLM"/>
    </source>
</evidence>
<dbReference type="EMBL" id="QGHV01000051">
    <property type="protein sequence ID" value="PWT36862.1"/>
    <property type="molecule type" value="Genomic_DNA"/>
</dbReference>
<dbReference type="Proteomes" id="UP000245735">
    <property type="component" value="Unassembled WGS sequence"/>
</dbReference>
<sequence length="327" mass="39804">MKKACFIVPYFGQFPNYFQLFLRSCSINKDYQWLIITDNKEKYSYPKNVKKIDMSFQQLREKFQDKFDFSICLNTPRKLCDYKPAYGYIFEDYIHDYPYWGHCDIDTIIGKLNDFLPELISKKYDKIFTLGHFVLYKNTFENNRTFMKQFQGRKLYKESFTTDKITVFDETYGNKNNVNSIFISNKKEVFQEDYSYNIYINRTTFQQIKYLYKTNTYILGEKLKYNIFVWSSNGLSQIKMCNNKVVNTKIMYLHLQQRKMRIKKDISKYYDFVIIPNLFYGIEKVPKNISEYKKLKKGNFSFHKERIFIKWKIHGLKKRLIKKSRRL</sequence>
<name>A0ABD6Y520_LIMRT</name>